<feature type="domain" description="TonB-dependent receptor plug" evidence="16">
    <location>
        <begin position="138"/>
        <end position="243"/>
    </location>
</feature>
<evidence type="ECO:0000256" key="7">
    <source>
        <dbReference type="ARBA" id="ARBA00023065"/>
    </source>
</evidence>
<evidence type="ECO:0000256" key="5">
    <source>
        <dbReference type="ARBA" id="ARBA00022692"/>
    </source>
</evidence>
<evidence type="ECO:0000256" key="8">
    <source>
        <dbReference type="ARBA" id="ARBA00023077"/>
    </source>
</evidence>
<keyword evidence="14" id="KW-0732">Signal</keyword>
<comment type="similarity">
    <text evidence="11 12">Belongs to the TonB-dependent receptor family.</text>
</comment>
<dbReference type="InterPro" id="IPR000531">
    <property type="entry name" value="Beta-barrel_TonB"/>
</dbReference>
<dbReference type="Pfam" id="PF07715">
    <property type="entry name" value="Plug"/>
    <property type="match status" value="1"/>
</dbReference>
<evidence type="ECO:0000256" key="6">
    <source>
        <dbReference type="ARBA" id="ARBA00023004"/>
    </source>
</evidence>
<feature type="signal peptide" evidence="14">
    <location>
        <begin position="1"/>
        <end position="22"/>
    </location>
</feature>
<evidence type="ECO:0000313" key="18">
    <source>
        <dbReference type="Proteomes" id="UP000248330"/>
    </source>
</evidence>
<evidence type="ECO:0000256" key="12">
    <source>
        <dbReference type="RuleBase" id="RU003357"/>
    </source>
</evidence>
<keyword evidence="9 11" id="KW-0472">Membrane</keyword>
<evidence type="ECO:0000259" key="16">
    <source>
        <dbReference type="Pfam" id="PF07715"/>
    </source>
</evidence>
<dbReference type="OrthoDB" id="7051185at2"/>
<dbReference type="PANTHER" id="PTHR32552">
    <property type="entry name" value="FERRICHROME IRON RECEPTOR-RELATED"/>
    <property type="match status" value="1"/>
</dbReference>
<evidence type="ECO:0000313" key="17">
    <source>
        <dbReference type="EMBL" id="PXV71656.1"/>
    </source>
</evidence>
<organism evidence="17 18">
    <name type="scientific">Sinimarinibacterium flocculans</name>
    <dbReference type="NCBI Taxonomy" id="985250"/>
    <lineage>
        <taxon>Bacteria</taxon>
        <taxon>Pseudomonadati</taxon>
        <taxon>Pseudomonadota</taxon>
        <taxon>Gammaproteobacteria</taxon>
        <taxon>Nevskiales</taxon>
        <taxon>Nevskiaceae</taxon>
        <taxon>Sinimarinibacterium</taxon>
    </lineage>
</organism>
<name>A0A318EQA1_9GAMM</name>
<dbReference type="Gene3D" id="2.40.170.20">
    <property type="entry name" value="TonB-dependent receptor, beta-barrel domain"/>
    <property type="match status" value="2"/>
</dbReference>
<feature type="region of interest" description="Disordered" evidence="13">
    <location>
        <begin position="45"/>
        <end position="119"/>
    </location>
</feature>
<evidence type="ECO:0000256" key="14">
    <source>
        <dbReference type="SAM" id="SignalP"/>
    </source>
</evidence>
<feature type="chain" id="PRO_5016322212" evidence="14">
    <location>
        <begin position="23"/>
        <end position="894"/>
    </location>
</feature>
<evidence type="ECO:0000256" key="11">
    <source>
        <dbReference type="PROSITE-ProRule" id="PRU01360"/>
    </source>
</evidence>
<comment type="caution">
    <text evidence="17">The sequence shown here is derived from an EMBL/GenBank/DDBJ whole genome shotgun (WGS) entry which is preliminary data.</text>
</comment>
<feature type="compositionally biased region" description="Polar residues" evidence="13">
    <location>
        <begin position="48"/>
        <end position="81"/>
    </location>
</feature>
<evidence type="ECO:0000256" key="10">
    <source>
        <dbReference type="ARBA" id="ARBA00023237"/>
    </source>
</evidence>
<keyword evidence="5 11" id="KW-0812">Transmembrane</keyword>
<comment type="subcellular location">
    <subcellularLocation>
        <location evidence="1 11">Cell outer membrane</location>
        <topology evidence="1 11">Multi-pass membrane protein</topology>
    </subcellularLocation>
</comment>
<dbReference type="Pfam" id="PF00593">
    <property type="entry name" value="TonB_dep_Rec_b-barrel"/>
    <property type="match status" value="1"/>
</dbReference>
<evidence type="ECO:0000256" key="4">
    <source>
        <dbReference type="ARBA" id="ARBA00022496"/>
    </source>
</evidence>
<protein>
    <submittedName>
        <fullName evidence="17">Iron complex outermembrane receptor protein</fullName>
    </submittedName>
</protein>
<dbReference type="PROSITE" id="PS52016">
    <property type="entry name" value="TONB_DEPENDENT_REC_3"/>
    <property type="match status" value="1"/>
</dbReference>
<sequence>MMLKQLAVSVLLHALAATEVLGAELPGESGGADDSLEFLLEDAIAGDQGQNQPHDQNQPAENRASDNVSQPKSDGAESSVSDEPGGQVAGPDGGAVPTIPVESLSENEGELAAPSTRSPQSRFIEEIVVTAEKREENVQDVPITVQAFSGELLAAKGVTEPIKLAALTPGMTYTESFGATFIYIRGIGLDAFLTGDPAVAYYVDGVYNPMPFGQNQNFGRVERIEVLKGPQGTLFGRNASGGAVSVITETPDPSGFSASLGAAYRIYDHKNVDSDGYSYNAFFNVPLADSIAATFAGYWDDADHWYSNAPGSPRDDRGIEFPRSTQQGLRAKLRWEPTDRSSLTLSYTDYSQNGVGTLALNNTQPSLVTMLLGGLPSDDDYLSEQEAIDDQQETTSETFSAELKWKTDPMEIRLLGSNQEIGVGDFDYDFDGTSSPIITFGDSAAEDVKTVGIYGTITTAELQFTSEPGWGPDWLKWVGGYYYFDSQLGLDPVASLLSAESVIVGPGGGVALNFFDLISLGLPLGQLLSGLPQPVQQILGPLPLLGGVRFIPAGETQTTAHALYAQIDVDVTDWLGLTLGLRYQDENREVTKSNFSLTTLDGGTIQVFDFVDGSLFPPPTPADKQTLSPKVGLNFRPADGLLFYASWQKISKSGTFNIINIYTGVDELPQEKLEAYEVGAKTEWFDGLLRLNAAAWNYDITDLQVQFISFFTGGAVSFDRAEEARSRGFEFDAQVIVLPSLFDSLVFSAGASMVDAEYIKFTNGRGYNEQTGFLTSRNDFSGLPLNRTPKWTGFASLAKTWNFSWGPLEAAVDGNYQDRTCYVPGSTERFCEEAYTVVNARVSALLERTNVRVTASVNNLENTTYVLSQFPNDFGNNRSLAAPRSYVLRLDWSF</sequence>
<dbReference type="InterPro" id="IPR039426">
    <property type="entry name" value="TonB-dep_rcpt-like"/>
</dbReference>
<accession>A0A318EQA1</accession>
<keyword evidence="4" id="KW-0410">Iron transport</keyword>
<keyword evidence="10 11" id="KW-0998">Cell outer membrane</keyword>
<dbReference type="GO" id="GO:0006826">
    <property type="term" value="P:iron ion transport"/>
    <property type="evidence" value="ECO:0007669"/>
    <property type="project" value="UniProtKB-KW"/>
</dbReference>
<evidence type="ECO:0000256" key="1">
    <source>
        <dbReference type="ARBA" id="ARBA00004571"/>
    </source>
</evidence>
<evidence type="ECO:0000256" key="13">
    <source>
        <dbReference type="SAM" id="MobiDB-lite"/>
    </source>
</evidence>
<dbReference type="InterPro" id="IPR012910">
    <property type="entry name" value="Plug_dom"/>
</dbReference>
<dbReference type="EMBL" id="QICN01000001">
    <property type="protein sequence ID" value="PXV71656.1"/>
    <property type="molecule type" value="Genomic_DNA"/>
</dbReference>
<evidence type="ECO:0000256" key="9">
    <source>
        <dbReference type="ARBA" id="ARBA00023136"/>
    </source>
</evidence>
<dbReference type="SUPFAM" id="SSF56935">
    <property type="entry name" value="Porins"/>
    <property type="match status" value="1"/>
</dbReference>
<reference evidence="17 18" key="1">
    <citation type="submission" date="2018-04" db="EMBL/GenBank/DDBJ databases">
        <title>Genomic Encyclopedia of Type Strains, Phase IV (KMG-IV): sequencing the most valuable type-strain genomes for metagenomic binning, comparative biology and taxonomic classification.</title>
        <authorList>
            <person name="Goeker M."/>
        </authorList>
    </citation>
    <scope>NUCLEOTIDE SEQUENCE [LARGE SCALE GENOMIC DNA]</scope>
    <source>
        <strain evidence="17 18">DSM 104150</strain>
    </source>
</reference>
<dbReference type="GO" id="GO:0009279">
    <property type="term" value="C:cell outer membrane"/>
    <property type="evidence" value="ECO:0007669"/>
    <property type="project" value="UniProtKB-SubCell"/>
</dbReference>
<keyword evidence="2 11" id="KW-0813">Transport</keyword>
<dbReference type="InterPro" id="IPR036942">
    <property type="entry name" value="Beta-barrel_TonB_sf"/>
</dbReference>
<keyword evidence="6" id="KW-0408">Iron</keyword>
<keyword evidence="3 11" id="KW-1134">Transmembrane beta strand</keyword>
<keyword evidence="17" id="KW-0675">Receptor</keyword>
<dbReference type="AlphaFoldDB" id="A0A318EQA1"/>
<keyword evidence="8 12" id="KW-0798">TonB box</keyword>
<evidence type="ECO:0000256" key="3">
    <source>
        <dbReference type="ARBA" id="ARBA00022452"/>
    </source>
</evidence>
<gene>
    <name evidence="17" type="ORF">C8D93_101711</name>
</gene>
<evidence type="ECO:0000259" key="15">
    <source>
        <dbReference type="Pfam" id="PF00593"/>
    </source>
</evidence>
<dbReference type="PANTHER" id="PTHR32552:SF81">
    <property type="entry name" value="TONB-DEPENDENT OUTER MEMBRANE RECEPTOR"/>
    <property type="match status" value="1"/>
</dbReference>
<keyword evidence="7" id="KW-0406">Ion transport</keyword>
<keyword evidence="18" id="KW-1185">Reference proteome</keyword>
<feature type="domain" description="TonB-dependent receptor-like beta-barrel" evidence="15">
    <location>
        <begin position="552"/>
        <end position="860"/>
    </location>
</feature>
<proteinExistence type="inferred from homology"/>
<evidence type="ECO:0000256" key="2">
    <source>
        <dbReference type="ARBA" id="ARBA00022448"/>
    </source>
</evidence>
<dbReference type="Proteomes" id="UP000248330">
    <property type="component" value="Unassembled WGS sequence"/>
</dbReference>